<dbReference type="EMBL" id="CAJVQB010105914">
    <property type="protein sequence ID" value="CAG8851402.1"/>
    <property type="molecule type" value="Genomic_DNA"/>
</dbReference>
<keyword evidence="2" id="KW-1185">Reference proteome</keyword>
<name>A0ABN7X9J4_GIGMA</name>
<evidence type="ECO:0000313" key="2">
    <source>
        <dbReference type="Proteomes" id="UP000789901"/>
    </source>
</evidence>
<comment type="caution">
    <text evidence="1">The sequence shown here is derived from an EMBL/GenBank/DDBJ whole genome shotgun (WGS) entry which is preliminary data.</text>
</comment>
<organism evidence="1 2">
    <name type="scientific">Gigaspora margarita</name>
    <dbReference type="NCBI Taxonomy" id="4874"/>
    <lineage>
        <taxon>Eukaryota</taxon>
        <taxon>Fungi</taxon>
        <taxon>Fungi incertae sedis</taxon>
        <taxon>Mucoromycota</taxon>
        <taxon>Glomeromycotina</taxon>
        <taxon>Glomeromycetes</taxon>
        <taxon>Diversisporales</taxon>
        <taxon>Gigasporaceae</taxon>
        <taxon>Gigaspora</taxon>
    </lineage>
</organism>
<feature type="non-terminal residue" evidence="1">
    <location>
        <position position="78"/>
    </location>
</feature>
<feature type="non-terminal residue" evidence="1">
    <location>
        <position position="1"/>
    </location>
</feature>
<gene>
    <name evidence="1" type="ORF">GMARGA_LOCUS40724</name>
</gene>
<protein>
    <submittedName>
        <fullName evidence="1">36907_t:CDS:1</fullName>
    </submittedName>
</protein>
<dbReference type="Proteomes" id="UP000789901">
    <property type="component" value="Unassembled WGS sequence"/>
</dbReference>
<evidence type="ECO:0000313" key="1">
    <source>
        <dbReference type="EMBL" id="CAG8851402.1"/>
    </source>
</evidence>
<sequence length="78" mass="8696">VVYLVMGGNNVGSYEEVKNLANSAINSVLKKIVDNDQKEQVSKVIPEIQQMSIEVTAKGWGGDDLEEQYLWGHLEMSK</sequence>
<reference evidence="1 2" key="1">
    <citation type="submission" date="2021-06" db="EMBL/GenBank/DDBJ databases">
        <authorList>
            <person name="Kallberg Y."/>
            <person name="Tangrot J."/>
            <person name="Rosling A."/>
        </authorList>
    </citation>
    <scope>NUCLEOTIDE SEQUENCE [LARGE SCALE GENOMIC DNA]</scope>
    <source>
        <strain evidence="1 2">120-4 pot B 10/14</strain>
    </source>
</reference>
<accession>A0ABN7X9J4</accession>
<proteinExistence type="predicted"/>